<dbReference type="OrthoDB" id="6434659at2"/>
<evidence type="ECO:0000313" key="3">
    <source>
        <dbReference type="Proteomes" id="UP000031914"/>
    </source>
</evidence>
<gene>
    <name evidence="2" type="primary">sseI_2</name>
    <name evidence="1" type="ORF">CH64_2698</name>
    <name evidence="2" type="ORF">ERS008555_03036</name>
</gene>
<dbReference type="GeneID" id="45567978"/>
<dbReference type="STRING" id="29485.CH64_2698"/>
<reference evidence="2 4" key="2">
    <citation type="submission" date="2015-03" db="EMBL/GenBank/DDBJ databases">
        <authorList>
            <person name="Murphy D."/>
        </authorList>
    </citation>
    <scope>NUCLEOTIDE SEQUENCE [LARGE SCALE GENOMIC DNA]</scope>
    <source>
        <strain evidence="2 4">68/02</strain>
    </source>
</reference>
<dbReference type="RefSeq" id="WP_032816714.1">
    <property type="nucleotide sequence ID" value="NZ_CABIHQ010000013.1"/>
</dbReference>
<organism evidence="2 4">
    <name type="scientific">Yersinia rohdei</name>
    <dbReference type="NCBI Taxonomy" id="29485"/>
    <lineage>
        <taxon>Bacteria</taxon>
        <taxon>Pseudomonadati</taxon>
        <taxon>Pseudomonadota</taxon>
        <taxon>Gammaproteobacteria</taxon>
        <taxon>Enterobacterales</taxon>
        <taxon>Yersiniaceae</taxon>
        <taxon>Yersinia</taxon>
    </lineage>
</organism>
<accession>A0A0U1HVP7</accession>
<evidence type="ECO:0000313" key="4">
    <source>
        <dbReference type="Proteomes" id="UP000042054"/>
    </source>
</evidence>
<name>A0A0U1HVP7_YERRO</name>
<keyword evidence="3" id="KW-1185">Reference proteome</keyword>
<dbReference type="Gene3D" id="3.30.2440.10">
    <property type="entry name" value="Secreted effector protein SifA"/>
    <property type="match status" value="1"/>
</dbReference>
<dbReference type="EMBL" id="CTKE01000016">
    <property type="protein sequence ID" value="CQI93902.1"/>
    <property type="molecule type" value="Genomic_DNA"/>
</dbReference>
<sequence length="149" mass="16902">MSFLVGSFPLFTSGISQSHINGMHLDGSPPHLSLWEKIKDFFCLTHKEEALQCIFDLHHLDGKTTREEIESICKKLEEFAAPGYKSNISLIDSDGNYLNIKDNNGRDVLSVKIDADGYMLKCGLVEHSYHYTPPDKYPALHQYTLFPPK</sequence>
<evidence type="ECO:0000313" key="2">
    <source>
        <dbReference type="EMBL" id="CQI93902.1"/>
    </source>
</evidence>
<dbReference type="Proteomes" id="UP000031914">
    <property type="component" value="Chromosome"/>
</dbReference>
<reference evidence="1 3" key="1">
    <citation type="journal article" date="2015" name="Genome Announc.">
        <title>Thirty-Two Complete Genome Assemblies of Nine Yersinia Species, Including Y. pestis, Y. pseudotuberculosis, and Y. enterocolitica.</title>
        <authorList>
            <person name="Johnson S.L."/>
            <person name="Daligault H.E."/>
            <person name="Davenport K.W."/>
            <person name="Jaissle J."/>
            <person name="Frey K.G."/>
            <person name="Ladner J.T."/>
            <person name="Broomall S.M."/>
            <person name="Bishop-Lilly K.A."/>
            <person name="Bruce D.C."/>
            <person name="Coyne S.R."/>
            <person name="Gibbons H.S."/>
            <person name="Lo C.C."/>
            <person name="Munk A.C."/>
            <person name="Rosenzweig C.N."/>
            <person name="Koroleva G.I."/>
            <person name="Palacios G.F."/>
            <person name="Redden C.L."/>
            <person name="Xu Y."/>
            <person name="Minogue T.D."/>
            <person name="Chain P.S."/>
        </authorList>
    </citation>
    <scope>NUCLEOTIDE SEQUENCE [LARGE SCALE GENOMIC DNA]</scope>
    <source>
        <strain evidence="1 3">YRA</strain>
    </source>
</reference>
<evidence type="ECO:0000313" key="1">
    <source>
        <dbReference type="EMBL" id="AJJ11179.1"/>
    </source>
</evidence>
<proteinExistence type="predicted"/>
<dbReference type="EMBL" id="CP009787">
    <property type="protein sequence ID" value="AJJ11179.1"/>
    <property type="molecule type" value="Genomic_DNA"/>
</dbReference>
<dbReference type="KEGG" id="yro:CH64_2698"/>
<dbReference type="Proteomes" id="UP000042054">
    <property type="component" value="Unassembled WGS sequence"/>
</dbReference>
<dbReference type="AlphaFoldDB" id="A0A0U1HVP7"/>
<protein>
    <submittedName>
        <fullName evidence="1 2">Secreted effector protein</fullName>
    </submittedName>
</protein>